<name>A0A0L0P203_CANAR</name>
<gene>
    <name evidence="1" type="ORF">QG37_02447</name>
</gene>
<dbReference type="Proteomes" id="UP000037122">
    <property type="component" value="Unassembled WGS sequence"/>
</dbReference>
<protein>
    <submittedName>
        <fullName evidence="1">Uncharacterized protein</fullName>
    </submittedName>
</protein>
<dbReference type="EMBL" id="LGST01000018">
    <property type="protein sequence ID" value="KNE00418.1"/>
    <property type="molecule type" value="Genomic_DNA"/>
</dbReference>
<comment type="caution">
    <text evidence="1">The sequence shown here is derived from an EMBL/GenBank/DDBJ whole genome shotgun (WGS) entry which is preliminary data.</text>
</comment>
<evidence type="ECO:0000313" key="1">
    <source>
        <dbReference type="EMBL" id="KNE00418.1"/>
    </source>
</evidence>
<dbReference type="VEuPathDB" id="FungiDB:QG37_02447"/>
<organism evidence="1 2">
    <name type="scientific">Candidozyma auris</name>
    <name type="common">Yeast</name>
    <name type="synonym">Candida auris</name>
    <dbReference type="NCBI Taxonomy" id="498019"/>
    <lineage>
        <taxon>Eukaryota</taxon>
        <taxon>Fungi</taxon>
        <taxon>Dikarya</taxon>
        <taxon>Ascomycota</taxon>
        <taxon>Saccharomycotina</taxon>
        <taxon>Pichiomycetes</taxon>
        <taxon>Metschnikowiaceae</taxon>
        <taxon>Candidozyma</taxon>
    </lineage>
</organism>
<reference evidence="2" key="1">
    <citation type="journal article" date="2015" name="BMC Genomics">
        <title>Draft genome of a commonly misdiagnosed multidrug resistant pathogen Candida auris.</title>
        <authorList>
            <person name="Chatterjee S."/>
            <person name="Alampalli S.V."/>
            <person name="Nageshan R.K."/>
            <person name="Chettiar S.T."/>
            <person name="Joshi S."/>
            <person name="Tatu U.S."/>
        </authorList>
    </citation>
    <scope>NUCLEOTIDE SEQUENCE [LARGE SCALE GENOMIC DNA]</scope>
    <source>
        <strain evidence="2">6684</strain>
    </source>
</reference>
<sequence length="52" mass="6253">MALKRCLNDWNLDDYGETGIFHIKRANLAEQLYDRKRPETGSHLYKWEQTVK</sequence>
<accession>A0A0L0P203</accession>
<proteinExistence type="predicted"/>
<evidence type="ECO:0000313" key="2">
    <source>
        <dbReference type="Proteomes" id="UP000037122"/>
    </source>
</evidence>
<dbReference type="AlphaFoldDB" id="A0A0L0P203"/>